<accession>A0A0B7FRM8</accession>
<evidence type="ECO:0000313" key="2">
    <source>
        <dbReference type="Proteomes" id="UP000059188"/>
    </source>
</evidence>
<organism evidence="1 2">
    <name type="scientific">Thanatephorus cucumeris (strain AG1-IB / isolate 7/3/14)</name>
    <name type="common">Lettuce bottom rot fungus</name>
    <name type="synonym">Rhizoctonia solani</name>
    <dbReference type="NCBI Taxonomy" id="1108050"/>
    <lineage>
        <taxon>Eukaryota</taxon>
        <taxon>Fungi</taxon>
        <taxon>Dikarya</taxon>
        <taxon>Basidiomycota</taxon>
        <taxon>Agaricomycotina</taxon>
        <taxon>Agaricomycetes</taxon>
        <taxon>Cantharellales</taxon>
        <taxon>Ceratobasidiaceae</taxon>
        <taxon>Rhizoctonia</taxon>
        <taxon>Rhizoctonia solani AG-1</taxon>
    </lineage>
</organism>
<dbReference type="STRING" id="1108050.A0A0B7FRM8"/>
<reference evidence="1 2" key="1">
    <citation type="submission" date="2014-11" db="EMBL/GenBank/DDBJ databases">
        <authorList>
            <person name="Wibberg Daniel"/>
        </authorList>
    </citation>
    <scope>NUCLEOTIDE SEQUENCE [LARGE SCALE GENOMIC DNA]</scope>
    <source>
        <strain evidence="1">Rhizoctonia solani AG1-IB 7/3/14</strain>
    </source>
</reference>
<sequence>MIWNPWSIAEIVARASSEKTTAFNVIEWICDGTAPDIKPPIKRRVSELVRLIRQLREWAAEGVLAADLIRRTVDGIGYEAYL</sequence>
<gene>
    <name evidence="1" type="ORF">RSOLAG1IB_12214</name>
</gene>
<dbReference type="OrthoDB" id="1470711at2759"/>
<dbReference type="Proteomes" id="UP000059188">
    <property type="component" value="Unassembled WGS sequence"/>
</dbReference>
<name>A0A0B7FRM8_THACB</name>
<dbReference type="EMBL" id="LN679455">
    <property type="protein sequence ID" value="CEL58888.1"/>
    <property type="molecule type" value="Genomic_DNA"/>
</dbReference>
<dbReference type="AlphaFoldDB" id="A0A0B7FRM8"/>
<keyword evidence="2" id="KW-1185">Reference proteome</keyword>
<proteinExistence type="predicted"/>
<evidence type="ECO:0000313" key="1">
    <source>
        <dbReference type="EMBL" id="CEL58888.1"/>
    </source>
</evidence>
<protein>
    <submittedName>
        <fullName evidence="1">Uncharacterized protein</fullName>
    </submittedName>
</protein>
<dbReference type="Gene3D" id="1.10.486.10">
    <property type="entry name" value="PCRA, domain 4"/>
    <property type="match status" value="1"/>
</dbReference>